<dbReference type="InterPro" id="IPR036913">
    <property type="entry name" value="YegP-like_sf"/>
</dbReference>
<evidence type="ECO:0000259" key="1">
    <source>
        <dbReference type="Pfam" id="PF07411"/>
    </source>
</evidence>
<organism evidence="2 3">
    <name type="scientific">Variovorax guangxiensis</name>
    <dbReference type="NCBI Taxonomy" id="1775474"/>
    <lineage>
        <taxon>Bacteria</taxon>
        <taxon>Pseudomonadati</taxon>
        <taxon>Pseudomonadota</taxon>
        <taxon>Betaproteobacteria</taxon>
        <taxon>Burkholderiales</taxon>
        <taxon>Comamonadaceae</taxon>
        <taxon>Variovorax</taxon>
    </lineage>
</organism>
<sequence>MYFEIYRSGFQWRWRLKSANHEILASGESYTSKDACLHCISLLKQTTVITPVYEVQS</sequence>
<dbReference type="EMBL" id="JACIFZ010000001">
    <property type="protein sequence ID" value="MBB4219398.1"/>
    <property type="molecule type" value="Genomic_DNA"/>
</dbReference>
<name>A0A840FRK6_9BURK</name>
<dbReference type="SUPFAM" id="SSF160113">
    <property type="entry name" value="YegP-like"/>
    <property type="match status" value="1"/>
</dbReference>
<dbReference type="InterPro" id="IPR010879">
    <property type="entry name" value="DUF1508"/>
</dbReference>
<reference evidence="2 3" key="1">
    <citation type="submission" date="2020-08" db="EMBL/GenBank/DDBJ databases">
        <title>Genomic Encyclopedia of Type Strains, Phase IV (KMG-V): Genome sequencing to study the core and pangenomes of soil and plant-associated prokaryotes.</title>
        <authorList>
            <person name="Whitman W."/>
        </authorList>
    </citation>
    <scope>NUCLEOTIDE SEQUENCE [LARGE SCALE GENOMIC DNA]</scope>
    <source>
        <strain evidence="2 3">34/80</strain>
    </source>
</reference>
<dbReference type="Proteomes" id="UP000524450">
    <property type="component" value="Unassembled WGS sequence"/>
</dbReference>
<dbReference type="Gene3D" id="3.30.160.160">
    <property type="entry name" value="YegP-like"/>
    <property type="match status" value="1"/>
</dbReference>
<evidence type="ECO:0000313" key="3">
    <source>
        <dbReference type="Proteomes" id="UP000524450"/>
    </source>
</evidence>
<protein>
    <submittedName>
        <fullName evidence="2">Uncharacterized protein YegP (UPF0339 family)</fullName>
    </submittedName>
</protein>
<comment type="caution">
    <text evidence="2">The sequence shown here is derived from an EMBL/GenBank/DDBJ whole genome shotgun (WGS) entry which is preliminary data.</text>
</comment>
<feature type="domain" description="DUF1508" evidence="1">
    <location>
        <begin position="11"/>
        <end position="54"/>
    </location>
</feature>
<proteinExistence type="predicted"/>
<accession>A0A840FRK6</accession>
<dbReference type="RefSeq" id="WP_184634560.1">
    <property type="nucleotide sequence ID" value="NZ_JACIFZ010000001.1"/>
</dbReference>
<evidence type="ECO:0000313" key="2">
    <source>
        <dbReference type="EMBL" id="MBB4219398.1"/>
    </source>
</evidence>
<gene>
    <name evidence="2" type="ORF">GGD71_000145</name>
</gene>
<dbReference type="Pfam" id="PF07411">
    <property type="entry name" value="DUF1508"/>
    <property type="match status" value="1"/>
</dbReference>
<dbReference type="AlphaFoldDB" id="A0A840FRK6"/>